<dbReference type="InterPro" id="IPR051940">
    <property type="entry name" value="Chitin_bind-dev_reg"/>
</dbReference>
<dbReference type="PANTHER" id="PTHR23301:SF0">
    <property type="entry name" value="CHITIN-BINDING TYPE-2 DOMAIN-CONTAINING PROTEIN-RELATED"/>
    <property type="match status" value="1"/>
</dbReference>
<dbReference type="Gene3D" id="2.170.140.10">
    <property type="entry name" value="Chitin binding domain"/>
    <property type="match status" value="4"/>
</dbReference>
<evidence type="ECO:0000313" key="9">
    <source>
        <dbReference type="Proteomes" id="UP000030746"/>
    </source>
</evidence>
<evidence type="ECO:0000313" key="8">
    <source>
        <dbReference type="EMBL" id="ESO97365.1"/>
    </source>
</evidence>
<organism evidence="8 9">
    <name type="scientific">Lottia gigantea</name>
    <name type="common">Giant owl limpet</name>
    <dbReference type="NCBI Taxonomy" id="225164"/>
    <lineage>
        <taxon>Eukaryota</taxon>
        <taxon>Metazoa</taxon>
        <taxon>Spiralia</taxon>
        <taxon>Lophotrochozoa</taxon>
        <taxon>Mollusca</taxon>
        <taxon>Gastropoda</taxon>
        <taxon>Patellogastropoda</taxon>
        <taxon>Lottioidea</taxon>
        <taxon>Lottiidae</taxon>
        <taxon>Lottia</taxon>
    </lineage>
</organism>
<feature type="domain" description="Chitin-binding type-2" evidence="7">
    <location>
        <begin position="16"/>
        <end position="71"/>
    </location>
</feature>
<dbReference type="Proteomes" id="UP000030746">
    <property type="component" value="Unassembled WGS sequence"/>
</dbReference>
<protein>
    <recommendedName>
        <fullName evidence="7">Chitin-binding type-2 domain-containing protein</fullName>
    </recommendedName>
</protein>
<evidence type="ECO:0000259" key="7">
    <source>
        <dbReference type="PROSITE" id="PS50940"/>
    </source>
</evidence>
<dbReference type="SUPFAM" id="SSF57625">
    <property type="entry name" value="Invertebrate chitin-binding proteins"/>
    <property type="match status" value="4"/>
</dbReference>
<dbReference type="HOGENOM" id="CLU_1134657_0_0_1"/>
<evidence type="ECO:0000256" key="5">
    <source>
        <dbReference type="ARBA" id="ARBA00023180"/>
    </source>
</evidence>
<feature type="domain" description="Chitin-binding type-2" evidence="7">
    <location>
        <begin position="74"/>
        <end position="129"/>
    </location>
</feature>
<feature type="domain" description="Chitin-binding type-2" evidence="7">
    <location>
        <begin position="190"/>
        <end position="245"/>
    </location>
</feature>
<evidence type="ECO:0000256" key="3">
    <source>
        <dbReference type="ARBA" id="ARBA00022737"/>
    </source>
</evidence>
<name>V4ARE2_LOTGI</name>
<feature type="signal peptide" evidence="6">
    <location>
        <begin position="1"/>
        <end position="18"/>
    </location>
</feature>
<dbReference type="CTD" id="20248632"/>
<feature type="chain" id="PRO_5004716882" description="Chitin-binding type-2 domain-containing protein" evidence="6">
    <location>
        <begin position="19"/>
        <end position="245"/>
    </location>
</feature>
<keyword evidence="4" id="KW-1015">Disulfide bond</keyword>
<dbReference type="RefSeq" id="XP_009051964.1">
    <property type="nucleotide sequence ID" value="XM_009053716.1"/>
</dbReference>
<dbReference type="PANTHER" id="PTHR23301">
    <property type="entry name" value="CHITIN BINDING PERITROPHIN-A"/>
    <property type="match status" value="1"/>
</dbReference>
<reference evidence="8 9" key="1">
    <citation type="journal article" date="2013" name="Nature">
        <title>Insights into bilaterian evolution from three spiralian genomes.</title>
        <authorList>
            <person name="Simakov O."/>
            <person name="Marletaz F."/>
            <person name="Cho S.J."/>
            <person name="Edsinger-Gonzales E."/>
            <person name="Havlak P."/>
            <person name="Hellsten U."/>
            <person name="Kuo D.H."/>
            <person name="Larsson T."/>
            <person name="Lv J."/>
            <person name="Arendt D."/>
            <person name="Savage R."/>
            <person name="Osoegawa K."/>
            <person name="de Jong P."/>
            <person name="Grimwood J."/>
            <person name="Chapman J.A."/>
            <person name="Shapiro H."/>
            <person name="Aerts A."/>
            <person name="Otillar R.P."/>
            <person name="Terry A.Y."/>
            <person name="Boore J.L."/>
            <person name="Grigoriev I.V."/>
            <person name="Lindberg D.R."/>
            <person name="Seaver E.C."/>
            <person name="Weisblat D.A."/>
            <person name="Putnam N.H."/>
            <person name="Rokhsar D.S."/>
        </authorList>
    </citation>
    <scope>NUCLEOTIDE SEQUENCE [LARGE SCALE GENOMIC DNA]</scope>
</reference>
<feature type="domain" description="Chitin-binding type-2" evidence="7">
    <location>
        <begin position="132"/>
        <end position="187"/>
    </location>
</feature>
<accession>V4ARE2</accession>
<dbReference type="EMBL" id="KB201305">
    <property type="protein sequence ID" value="ESO97365.1"/>
    <property type="molecule type" value="Genomic_DNA"/>
</dbReference>
<keyword evidence="3" id="KW-0677">Repeat</keyword>
<dbReference type="InterPro" id="IPR036508">
    <property type="entry name" value="Chitin-bd_dom_sf"/>
</dbReference>
<dbReference type="Pfam" id="PF01607">
    <property type="entry name" value="CBM_14"/>
    <property type="match status" value="4"/>
</dbReference>
<dbReference type="GO" id="GO:0005576">
    <property type="term" value="C:extracellular region"/>
    <property type="evidence" value="ECO:0007669"/>
    <property type="project" value="InterPro"/>
</dbReference>
<evidence type="ECO:0000256" key="4">
    <source>
        <dbReference type="ARBA" id="ARBA00023157"/>
    </source>
</evidence>
<keyword evidence="5" id="KW-0325">Glycoprotein</keyword>
<dbReference type="GO" id="GO:0008061">
    <property type="term" value="F:chitin binding"/>
    <property type="evidence" value="ECO:0007669"/>
    <property type="project" value="UniProtKB-KW"/>
</dbReference>
<dbReference type="OMA" id="NWRIDCG"/>
<evidence type="ECO:0000256" key="2">
    <source>
        <dbReference type="ARBA" id="ARBA00022729"/>
    </source>
</evidence>
<keyword evidence="2 6" id="KW-0732">Signal</keyword>
<dbReference type="PROSITE" id="PS50940">
    <property type="entry name" value="CHIT_BIND_II"/>
    <property type="match status" value="4"/>
</dbReference>
<proteinExistence type="predicted"/>
<evidence type="ECO:0000256" key="1">
    <source>
        <dbReference type="ARBA" id="ARBA00022669"/>
    </source>
</evidence>
<dbReference type="AlphaFoldDB" id="V4ARE2"/>
<dbReference type="InterPro" id="IPR002557">
    <property type="entry name" value="Chitin-bd_dom"/>
</dbReference>
<evidence type="ECO:0000256" key="6">
    <source>
        <dbReference type="SAM" id="SignalP"/>
    </source>
</evidence>
<dbReference type="GeneID" id="20248632"/>
<dbReference type="OrthoDB" id="6020543at2759"/>
<dbReference type="SMART" id="SM00494">
    <property type="entry name" value="ChtBD2"/>
    <property type="match status" value="4"/>
</dbReference>
<keyword evidence="1" id="KW-0147">Chitin-binding</keyword>
<keyword evidence="9" id="KW-1185">Reference proteome</keyword>
<sequence>MMFVTAFLLNFAVLAIKACNESELVEDPDDCTRYKQCVNGEYVSRSCALGTGFSQSGGYCDHLYNLPNCNPDSGKECTGNGLEEDPDDCTRYRECVNGEYVSRSCAPGTGFSQSLGDCDQLSNLPSCNPDSSNKCTGPGLEEDPDDCTRYRECVNGEYVSRSCAPGTGFSQSLGDCDQISNLPSCNPDSSNECTGPGLEEDPDDCTRYRECVNGEFITRSCPPGTGFNPSNGNCDYLYNLPSCNP</sequence>
<dbReference type="KEGG" id="lgi:LOTGIDRAFT_231558"/>
<gene>
    <name evidence="8" type="ORF">LOTGIDRAFT_231558</name>
</gene>